<feature type="coiled-coil region" evidence="6">
    <location>
        <begin position="224"/>
        <end position="251"/>
    </location>
</feature>
<dbReference type="WBParaSite" id="ACRNAN_Path_242.g901.t1">
    <property type="protein sequence ID" value="ACRNAN_Path_242.g901.t1"/>
    <property type="gene ID" value="ACRNAN_Path_242.g901"/>
</dbReference>
<dbReference type="GO" id="GO:0060320">
    <property type="term" value="P:rejection of self pollen"/>
    <property type="evidence" value="ECO:0007669"/>
    <property type="project" value="UniProtKB-KW"/>
</dbReference>
<dbReference type="PANTHER" id="PTHR13371:SF0">
    <property type="entry name" value="CENTROSOMAL PROTEIN OF 104 KDA"/>
    <property type="match status" value="1"/>
</dbReference>
<feature type="domain" description="Centrosomal protein CEP104 N-terminal" evidence="8">
    <location>
        <begin position="13"/>
        <end position="126"/>
    </location>
</feature>
<dbReference type="Pfam" id="PF05938">
    <property type="entry name" value="Self-incomp_S1"/>
    <property type="match status" value="1"/>
</dbReference>
<evidence type="ECO:0000256" key="7">
    <source>
        <dbReference type="SAM" id="MobiDB-lite"/>
    </source>
</evidence>
<dbReference type="AlphaFoldDB" id="A0A914C489"/>
<keyword evidence="4" id="KW-0964">Secreted</keyword>
<dbReference type="InterPro" id="IPR048739">
    <property type="entry name" value="CEP104_N"/>
</dbReference>
<evidence type="ECO:0000259" key="8">
    <source>
        <dbReference type="Pfam" id="PF21038"/>
    </source>
</evidence>
<dbReference type="InterPro" id="IPR010264">
    <property type="entry name" value="Self-incomp_S1"/>
</dbReference>
<sequence>MYTISKITIKFSPIYPFDIVVALEQPVNIYKIKIGISDEYMPHKIQVQIGTNTNASPVYEDAKNAKYVKKGTLEFVKRHRNDRTYEAKTLFIDAVGNFLWLVIHEPYQNSANPDNQIRIRELEVYGYPEGVDGKSSGKPASQVTQSDPVTPVPENSKKKKEKKTKNDNGSSSPNRYSHDGDGLVSHGDMLASEPLTSVRLIKGVLQKKREKAIQDDREVEATVCLRAIERLDEYEARIVSLKSKMSTALQNNDTEYAEKYRLAMADCRDTVFRAIHLDLLLDRREVKMFFIWSDGRKRRRPNEIRIINRSNRNLKLRCQSLLMDLNDQFIDADEEFHFNFYDIDPGNFHFWCDAYGLQNFFEIFDVFGEAAPNSENMTWYLKPDGLYLNQPENRVSSWWSWQNHMKFSFV</sequence>
<dbReference type="GO" id="GO:0005576">
    <property type="term" value="C:extracellular region"/>
    <property type="evidence" value="ECO:0007669"/>
    <property type="project" value="UniProtKB-SubCell"/>
</dbReference>
<comment type="similarity">
    <text evidence="2">Belongs to the plant self-incompatibility (S1) protein family.</text>
</comment>
<reference evidence="10" key="1">
    <citation type="submission" date="2022-11" db="UniProtKB">
        <authorList>
            <consortium name="WormBaseParasite"/>
        </authorList>
    </citation>
    <scope>IDENTIFICATION</scope>
</reference>
<evidence type="ECO:0000256" key="6">
    <source>
        <dbReference type="SAM" id="Coils"/>
    </source>
</evidence>
<accession>A0A914C489</accession>
<evidence type="ECO:0000256" key="1">
    <source>
        <dbReference type="ARBA" id="ARBA00004613"/>
    </source>
</evidence>
<evidence type="ECO:0000256" key="4">
    <source>
        <dbReference type="ARBA" id="ARBA00022525"/>
    </source>
</evidence>
<keyword evidence="5" id="KW-0732">Signal</keyword>
<proteinExistence type="inferred from homology"/>
<organism evidence="9 10">
    <name type="scientific">Acrobeloides nanus</name>
    <dbReference type="NCBI Taxonomy" id="290746"/>
    <lineage>
        <taxon>Eukaryota</taxon>
        <taxon>Metazoa</taxon>
        <taxon>Ecdysozoa</taxon>
        <taxon>Nematoda</taxon>
        <taxon>Chromadorea</taxon>
        <taxon>Rhabditida</taxon>
        <taxon>Tylenchina</taxon>
        <taxon>Cephalobomorpha</taxon>
        <taxon>Cephaloboidea</taxon>
        <taxon>Cephalobidae</taxon>
        <taxon>Acrobeloides</taxon>
    </lineage>
</organism>
<dbReference type="InterPro" id="IPR052607">
    <property type="entry name" value="CEP104-like"/>
</dbReference>
<name>A0A914C489_9BILA</name>
<feature type="compositionally biased region" description="Polar residues" evidence="7">
    <location>
        <begin position="138"/>
        <end position="148"/>
    </location>
</feature>
<protein>
    <recommendedName>
        <fullName evidence="8">Centrosomal protein CEP104 N-terminal domain-containing protein</fullName>
    </recommendedName>
</protein>
<keyword evidence="9" id="KW-1185">Reference proteome</keyword>
<dbReference type="Proteomes" id="UP000887540">
    <property type="component" value="Unplaced"/>
</dbReference>
<dbReference type="PANTHER" id="PTHR13371">
    <property type="entry name" value="GLYCINE-, GLUTAMATE-, THIENYLCYCLOHEXYLPIPERIDINE-BINDING PROTEIN"/>
    <property type="match status" value="1"/>
</dbReference>
<comment type="subcellular location">
    <subcellularLocation>
        <location evidence="1">Secreted</location>
    </subcellularLocation>
</comment>
<evidence type="ECO:0000256" key="3">
    <source>
        <dbReference type="ARBA" id="ARBA00022471"/>
    </source>
</evidence>
<keyword evidence="6" id="KW-0175">Coiled coil</keyword>
<keyword evidence="3" id="KW-0713">Self-incompatibility</keyword>
<evidence type="ECO:0000313" key="10">
    <source>
        <dbReference type="WBParaSite" id="ACRNAN_Path_242.g901.t1"/>
    </source>
</evidence>
<evidence type="ECO:0000313" key="9">
    <source>
        <dbReference type="Proteomes" id="UP000887540"/>
    </source>
</evidence>
<dbReference type="Pfam" id="PF21038">
    <property type="entry name" value="CEP104_N"/>
    <property type="match status" value="1"/>
</dbReference>
<evidence type="ECO:0000256" key="5">
    <source>
        <dbReference type="ARBA" id="ARBA00022729"/>
    </source>
</evidence>
<feature type="region of interest" description="Disordered" evidence="7">
    <location>
        <begin position="130"/>
        <end position="188"/>
    </location>
</feature>
<dbReference type="GO" id="GO:0005929">
    <property type="term" value="C:cilium"/>
    <property type="evidence" value="ECO:0007669"/>
    <property type="project" value="TreeGrafter"/>
</dbReference>
<evidence type="ECO:0000256" key="2">
    <source>
        <dbReference type="ARBA" id="ARBA00005581"/>
    </source>
</evidence>